<protein>
    <submittedName>
        <fullName evidence="1">DUF3231 family protein</fullName>
    </submittedName>
</protein>
<dbReference type="Pfam" id="PF11553">
    <property type="entry name" value="DUF3231"/>
    <property type="match status" value="2"/>
</dbReference>
<dbReference type="InterPro" id="IPR021617">
    <property type="entry name" value="DUF3231"/>
</dbReference>
<organism evidence="1 2">
    <name type="scientific">Robertmurraya beringensis</name>
    <dbReference type="NCBI Taxonomy" id="641660"/>
    <lineage>
        <taxon>Bacteria</taxon>
        <taxon>Bacillati</taxon>
        <taxon>Bacillota</taxon>
        <taxon>Bacilli</taxon>
        <taxon>Bacillales</taxon>
        <taxon>Bacillaceae</taxon>
        <taxon>Robertmurraya</taxon>
    </lineage>
</organism>
<reference evidence="1 2" key="1">
    <citation type="submission" date="2024-09" db="EMBL/GenBank/DDBJ databases">
        <authorList>
            <person name="Sun Q."/>
            <person name="Mori K."/>
        </authorList>
    </citation>
    <scope>NUCLEOTIDE SEQUENCE [LARGE SCALE GENOMIC DNA]</scope>
    <source>
        <strain evidence="1 2">CGMCC 1.9126</strain>
    </source>
</reference>
<dbReference type="RefSeq" id="WP_377057535.1">
    <property type="nucleotide sequence ID" value="NZ_JBHLUU010000014.1"/>
</dbReference>
<comment type="caution">
    <text evidence="1">The sequence shown here is derived from an EMBL/GenBank/DDBJ whole genome shotgun (WGS) entry which is preliminary data.</text>
</comment>
<evidence type="ECO:0000313" key="1">
    <source>
        <dbReference type="EMBL" id="MFC0474126.1"/>
    </source>
</evidence>
<gene>
    <name evidence="1" type="ORF">ACFFHF_02305</name>
</gene>
<dbReference type="EMBL" id="JBHLUU010000014">
    <property type="protein sequence ID" value="MFC0474126.1"/>
    <property type="molecule type" value="Genomic_DNA"/>
</dbReference>
<accession>A0ABV6KLD2</accession>
<proteinExistence type="predicted"/>
<name>A0ABV6KLD2_9BACI</name>
<dbReference type="Proteomes" id="UP001589738">
    <property type="component" value="Unassembled WGS sequence"/>
</dbReference>
<dbReference type="Gene3D" id="1.20.1260.10">
    <property type="match status" value="2"/>
</dbReference>
<evidence type="ECO:0000313" key="2">
    <source>
        <dbReference type="Proteomes" id="UP001589738"/>
    </source>
</evidence>
<keyword evidence="2" id="KW-1185">Reference proteome</keyword>
<sequence>MEHTFHNVKLTAPEVGSMWMQYISDSLSKCVLRHFIYHVKDEAIEKVLRYVLSLSETHLEKIKEFFTKEELPIPIGFTDEDVLVGAPPLFTDTFMIVYIHTMSIHGLTRYAGAIGTCVREDVRKYFIQCSAETTELYDHATDVVLNKGIISKPPTMTNKHTVDYVTKQSFLTGWFGDRRPINSIEIGGTYINMHKNVVKVVLELGFRQVTQLKEVEQFMTRAEKLCKKHIDVLSKMLTDDNLHAPKSYEEEVTDSSVAPFSEKLMMYHITSLLSATIGYYGEALSMCQRRDLSGSYVKMITEIGLLAEDGAQLLIDYGWLEQPPGAPDRNKLKNVK</sequence>
<dbReference type="InterPro" id="IPR012347">
    <property type="entry name" value="Ferritin-like"/>
</dbReference>